<dbReference type="Pfam" id="PF13377">
    <property type="entry name" value="Peripla_BP_3"/>
    <property type="match status" value="1"/>
</dbReference>
<gene>
    <name evidence="6" type="ORF">EV383_3948</name>
</gene>
<protein>
    <submittedName>
        <fullName evidence="6">LacI family transcriptional regulator</fullName>
    </submittedName>
</protein>
<dbReference type="InterPro" id="IPR028082">
    <property type="entry name" value="Peripla_BP_I"/>
</dbReference>
<evidence type="ECO:0000313" key="7">
    <source>
        <dbReference type="Proteomes" id="UP000291591"/>
    </source>
</evidence>
<evidence type="ECO:0000256" key="2">
    <source>
        <dbReference type="ARBA" id="ARBA00023015"/>
    </source>
</evidence>
<dbReference type="Gene3D" id="3.40.50.2300">
    <property type="match status" value="2"/>
</dbReference>
<organism evidence="6 7">
    <name type="scientific">Pseudonocardia sediminis</name>
    <dbReference type="NCBI Taxonomy" id="1397368"/>
    <lineage>
        <taxon>Bacteria</taxon>
        <taxon>Bacillati</taxon>
        <taxon>Actinomycetota</taxon>
        <taxon>Actinomycetes</taxon>
        <taxon>Pseudonocardiales</taxon>
        <taxon>Pseudonocardiaceae</taxon>
        <taxon>Pseudonocardia</taxon>
    </lineage>
</organism>
<dbReference type="Proteomes" id="UP000291591">
    <property type="component" value="Unassembled WGS sequence"/>
</dbReference>
<evidence type="ECO:0000313" key="6">
    <source>
        <dbReference type="EMBL" id="RZT87042.1"/>
    </source>
</evidence>
<dbReference type="SMART" id="SM00354">
    <property type="entry name" value="HTH_LACI"/>
    <property type="match status" value="1"/>
</dbReference>
<dbReference type="GO" id="GO:0003700">
    <property type="term" value="F:DNA-binding transcription factor activity"/>
    <property type="evidence" value="ECO:0007669"/>
    <property type="project" value="TreeGrafter"/>
</dbReference>
<evidence type="ECO:0000256" key="4">
    <source>
        <dbReference type="ARBA" id="ARBA00023163"/>
    </source>
</evidence>
<dbReference type="Gene3D" id="1.10.260.40">
    <property type="entry name" value="lambda repressor-like DNA-binding domains"/>
    <property type="match status" value="1"/>
</dbReference>
<reference evidence="6 7" key="1">
    <citation type="submission" date="2019-02" db="EMBL/GenBank/DDBJ databases">
        <title>Sequencing the genomes of 1000 actinobacteria strains.</title>
        <authorList>
            <person name="Klenk H.-P."/>
        </authorList>
    </citation>
    <scope>NUCLEOTIDE SEQUENCE [LARGE SCALE GENOMIC DNA]</scope>
    <source>
        <strain evidence="6 7">DSM 45779</strain>
    </source>
</reference>
<dbReference type="PANTHER" id="PTHR30146">
    <property type="entry name" value="LACI-RELATED TRANSCRIPTIONAL REPRESSOR"/>
    <property type="match status" value="1"/>
</dbReference>
<dbReference type="SUPFAM" id="SSF47413">
    <property type="entry name" value="lambda repressor-like DNA-binding domains"/>
    <property type="match status" value="1"/>
</dbReference>
<dbReference type="InterPro" id="IPR000843">
    <property type="entry name" value="HTH_LacI"/>
</dbReference>
<evidence type="ECO:0000256" key="1">
    <source>
        <dbReference type="ARBA" id="ARBA00022491"/>
    </source>
</evidence>
<feature type="domain" description="HTH lacI-type" evidence="5">
    <location>
        <begin position="2"/>
        <end position="56"/>
    </location>
</feature>
<dbReference type="CDD" id="cd06267">
    <property type="entry name" value="PBP1_LacI_sugar_binding-like"/>
    <property type="match status" value="1"/>
</dbReference>
<dbReference type="Pfam" id="PF00356">
    <property type="entry name" value="LacI"/>
    <property type="match status" value="1"/>
</dbReference>
<dbReference type="OrthoDB" id="59108at2"/>
<dbReference type="InterPro" id="IPR046335">
    <property type="entry name" value="LacI/GalR-like_sensor"/>
</dbReference>
<name>A0A4Q7UYA7_PSEST</name>
<keyword evidence="1" id="KW-0678">Repressor</keyword>
<proteinExistence type="predicted"/>
<sequence length="334" mass="35317">MATITDVAALAGVSTATVSRAFNGKSTVDPLLAERVFAAAGELDYRPNGLARNLRKQVTTVLALIVSDVENPFFTSVARGMEDTAQTAGYSVVLCNSDDSADKERRYLEVALQERMAGVVISPTGPVDGVRMLRERRVPVVAVDRPVPGDVGGTVDEVLVDSRSAAREATEHLIAQGYERIGCVTGPAGVATADERLDGYRDALTAAGRPAAPQHEWHADYRPAGARDTTRVLLDGPDRPDALLVANSAMAIGVLEAMNERGLRPGRDLGLIAFDDAPWTRAVDPPLSVVAQPAYDIGSEAARLLLTRIAAPDGPAASTLFEAHLVTRGSSQRG</sequence>
<dbReference type="InterPro" id="IPR010982">
    <property type="entry name" value="Lambda_DNA-bd_dom_sf"/>
</dbReference>
<comment type="caution">
    <text evidence="6">The sequence shown here is derived from an EMBL/GenBank/DDBJ whole genome shotgun (WGS) entry which is preliminary data.</text>
</comment>
<dbReference type="CDD" id="cd01392">
    <property type="entry name" value="HTH_LacI"/>
    <property type="match status" value="1"/>
</dbReference>
<keyword evidence="4" id="KW-0804">Transcription</keyword>
<accession>A0A4Q7UYA7</accession>
<dbReference type="RefSeq" id="WP_130291244.1">
    <property type="nucleotide sequence ID" value="NZ_SHKL01000001.1"/>
</dbReference>
<dbReference type="EMBL" id="SHKL01000001">
    <property type="protein sequence ID" value="RZT87042.1"/>
    <property type="molecule type" value="Genomic_DNA"/>
</dbReference>
<keyword evidence="2" id="KW-0805">Transcription regulation</keyword>
<dbReference type="AlphaFoldDB" id="A0A4Q7UYA7"/>
<evidence type="ECO:0000259" key="5">
    <source>
        <dbReference type="PROSITE" id="PS50932"/>
    </source>
</evidence>
<keyword evidence="7" id="KW-1185">Reference proteome</keyword>
<dbReference type="GO" id="GO:0000976">
    <property type="term" value="F:transcription cis-regulatory region binding"/>
    <property type="evidence" value="ECO:0007669"/>
    <property type="project" value="TreeGrafter"/>
</dbReference>
<dbReference type="PROSITE" id="PS50932">
    <property type="entry name" value="HTH_LACI_2"/>
    <property type="match status" value="1"/>
</dbReference>
<dbReference type="PANTHER" id="PTHR30146:SF148">
    <property type="entry name" value="HTH-TYPE TRANSCRIPTIONAL REPRESSOR PURR-RELATED"/>
    <property type="match status" value="1"/>
</dbReference>
<keyword evidence="3" id="KW-0238">DNA-binding</keyword>
<dbReference type="SUPFAM" id="SSF53822">
    <property type="entry name" value="Periplasmic binding protein-like I"/>
    <property type="match status" value="1"/>
</dbReference>
<evidence type="ECO:0000256" key="3">
    <source>
        <dbReference type="ARBA" id="ARBA00023125"/>
    </source>
</evidence>